<accession>A0A0D7B7B5</accession>
<dbReference type="AlphaFoldDB" id="A0A0D7B7B5"/>
<evidence type="ECO:0000256" key="3">
    <source>
        <dbReference type="ARBA" id="ARBA00022630"/>
    </source>
</evidence>
<dbReference type="InterPro" id="IPR010971">
    <property type="entry name" value="UbiH/COQ6"/>
</dbReference>
<evidence type="ECO:0000256" key="8">
    <source>
        <dbReference type="ARBA" id="ARBA00023033"/>
    </source>
</evidence>
<evidence type="ECO:0000256" key="9">
    <source>
        <dbReference type="ARBA" id="ARBA00023128"/>
    </source>
</evidence>
<dbReference type="PANTHER" id="PTHR43876">
    <property type="entry name" value="UBIQUINONE BIOSYNTHESIS MONOOXYGENASE COQ6, MITOCHONDRIAL"/>
    <property type="match status" value="1"/>
</dbReference>
<keyword evidence="10" id="KW-0472">Membrane</keyword>
<evidence type="ECO:0000313" key="13">
    <source>
        <dbReference type="Proteomes" id="UP000054007"/>
    </source>
</evidence>
<evidence type="ECO:0000256" key="1">
    <source>
        <dbReference type="ARBA" id="ARBA00001974"/>
    </source>
</evidence>
<evidence type="ECO:0000313" key="12">
    <source>
        <dbReference type="EMBL" id="KIY66438.1"/>
    </source>
</evidence>
<keyword evidence="3" id="KW-0285">Flavoprotein</keyword>
<organism evidence="12 13">
    <name type="scientific">Cylindrobasidium torrendii FP15055 ss-10</name>
    <dbReference type="NCBI Taxonomy" id="1314674"/>
    <lineage>
        <taxon>Eukaryota</taxon>
        <taxon>Fungi</taxon>
        <taxon>Dikarya</taxon>
        <taxon>Basidiomycota</taxon>
        <taxon>Agaricomycotina</taxon>
        <taxon>Agaricomycetes</taxon>
        <taxon>Agaricomycetidae</taxon>
        <taxon>Agaricales</taxon>
        <taxon>Marasmiineae</taxon>
        <taxon>Physalacriaceae</taxon>
        <taxon>Cylindrobasidium</taxon>
    </lineage>
</organism>
<dbReference type="FunFam" id="3.50.50.60:FF:000021">
    <property type="entry name" value="Ubiquinone biosynthesis monooxygenase COQ6"/>
    <property type="match status" value="1"/>
</dbReference>
<comment type="cofactor">
    <cofactor evidence="1">
        <name>FAD</name>
        <dbReference type="ChEBI" id="CHEBI:57692"/>
    </cofactor>
</comment>
<dbReference type="Pfam" id="PF01494">
    <property type="entry name" value="FAD_binding_3"/>
    <property type="match status" value="2"/>
</dbReference>
<dbReference type="STRING" id="1314674.A0A0D7B7B5"/>
<dbReference type="Proteomes" id="UP000054007">
    <property type="component" value="Unassembled WGS sequence"/>
</dbReference>
<dbReference type="SUPFAM" id="SSF51905">
    <property type="entry name" value="FAD/NAD(P)-binding domain"/>
    <property type="match status" value="1"/>
</dbReference>
<feature type="non-terminal residue" evidence="12">
    <location>
        <position position="504"/>
    </location>
</feature>
<dbReference type="InterPro" id="IPR000689">
    <property type="entry name" value="UbQ_mOase_COQ6"/>
</dbReference>
<comment type="similarity">
    <text evidence="2">Belongs to the UbiH/COQ6 family.</text>
</comment>
<dbReference type="PANTHER" id="PTHR43876:SF7">
    <property type="entry name" value="UBIQUINONE BIOSYNTHESIS MONOOXYGENASE COQ6, MITOCHONDRIAL"/>
    <property type="match status" value="1"/>
</dbReference>
<dbReference type="PROSITE" id="PS01304">
    <property type="entry name" value="UBIH"/>
    <property type="match status" value="1"/>
</dbReference>
<keyword evidence="6" id="KW-0274">FAD</keyword>
<proteinExistence type="inferred from homology"/>
<dbReference type="InterPro" id="IPR051205">
    <property type="entry name" value="UbiH/COQ6_monooxygenase"/>
</dbReference>
<evidence type="ECO:0000256" key="7">
    <source>
        <dbReference type="ARBA" id="ARBA00023002"/>
    </source>
</evidence>
<dbReference type="OrthoDB" id="683240at2759"/>
<keyword evidence="8" id="KW-0503">Monooxygenase</keyword>
<evidence type="ECO:0000256" key="2">
    <source>
        <dbReference type="ARBA" id="ARBA00005349"/>
    </source>
</evidence>
<dbReference type="PRINTS" id="PR00420">
    <property type="entry name" value="RNGMNOXGNASE"/>
</dbReference>
<reference evidence="12 13" key="1">
    <citation type="journal article" date="2015" name="Fungal Genet. Biol.">
        <title>Evolution of novel wood decay mechanisms in Agaricales revealed by the genome sequences of Fistulina hepatica and Cylindrobasidium torrendii.</title>
        <authorList>
            <person name="Floudas D."/>
            <person name="Held B.W."/>
            <person name="Riley R."/>
            <person name="Nagy L.G."/>
            <person name="Koehler G."/>
            <person name="Ransdell A.S."/>
            <person name="Younus H."/>
            <person name="Chow J."/>
            <person name="Chiniquy J."/>
            <person name="Lipzen A."/>
            <person name="Tritt A."/>
            <person name="Sun H."/>
            <person name="Haridas S."/>
            <person name="LaButti K."/>
            <person name="Ohm R.A."/>
            <person name="Kues U."/>
            <person name="Blanchette R.A."/>
            <person name="Grigoriev I.V."/>
            <person name="Minto R.E."/>
            <person name="Hibbett D.S."/>
        </authorList>
    </citation>
    <scope>NUCLEOTIDE SEQUENCE [LARGE SCALE GENOMIC DNA]</scope>
    <source>
        <strain evidence="12 13">FP15055 ss-10</strain>
    </source>
</reference>
<feature type="domain" description="FAD-binding" evidence="11">
    <location>
        <begin position="30"/>
        <end position="238"/>
    </location>
</feature>
<dbReference type="GO" id="GO:0006744">
    <property type="term" value="P:ubiquinone biosynthetic process"/>
    <property type="evidence" value="ECO:0007669"/>
    <property type="project" value="UniProtKB-KW"/>
</dbReference>
<dbReference type="InterPro" id="IPR002938">
    <property type="entry name" value="FAD-bd"/>
</dbReference>
<dbReference type="InterPro" id="IPR036188">
    <property type="entry name" value="FAD/NAD-bd_sf"/>
</dbReference>
<name>A0A0D7B7B5_9AGAR</name>
<dbReference type="EMBL" id="KN880554">
    <property type="protein sequence ID" value="KIY66438.1"/>
    <property type="molecule type" value="Genomic_DNA"/>
</dbReference>
<protein>
    <submittedName>
        <fullName evidence="12">Ubiquinone biosynthesis hydrox</fullName>
    </submittedName>
</protein>
<keyword evidence="12" id="KW-0830">Ubiquinone</keyword>
<dbReference type="NCBIfam" id="TIGR01988">
    <property type="entry name" value="Ubi-OHases"/>
    <property type="match status" value="1"/>
</dbReference>
<keyword evidence="13" id="KW-1185">Reference proteome</keyword>
<evidence type="ECO:0000256" key="4">
    <source>
        <dbReference type="ARBA" id="ARBA00022688"/>
    </source>
</evidence>
<keyword evidence="9" id="KW-0496">Mitochondrion</keyword>
<gene>
    <name evidence="12" type="ORF">CYLTODRAFT_377698</name>
</gene>
<dbReference type="InterPro" id="IPR018168">
    <property type="entry name" value="Ubi_Hdrlase_CS"/>
</dbReference>
<dbReference type="GO" id="GO:0106364">
    <property type="term" value="F:4-hydroxy-3-all-trans-polyprenylbenzoate oxygenase activity"/>
    <property type="evidence" value="ECO:0007669"/>
    <property type="project" value="InterPro"/>
</dbReference>
<dbReference type="GO" id="GO:0005739">
    <property type="term" value="C:mitochondrion"/>
    <property type="evidence" value="ECO:0007669"/>
    <property type="project" value="TreeGrafter"/>
</dbReference>
<sequence>MLRSSSCRAILRRQSRPFLARTLATAHPEEYDVVVVGGGPAGLALTSALASQQVTRENLKIALVEGSDLSKVMDWSLPPTQFSNRVSSLTNASQLFLEDIGAWEHVDASRTGVMKNIEVWDGVSDARISFAAEDLPEAEDFEGMSHLTENLNLQRGLLKHLSTFPNIRVQHKSKVTSIEENNGWPLVNLDNGASVRARLLVGADGFNSPVRTYSKIKPFGWSYDTQGIVATLEHAPIQNQTAYQRFLPTGPIAFLPISETASSMVWSTKPPLAAAILASEPSVLVQMINAAFRLPHVSMSYLHKRILEGAESKQLLSAAQIQDEIAFREAAHNIDATSALSSTRSEAGIPPEGAEFLPPLIRSVQAGTPASFPLRFNHTESYLGNRTVLLGDAAHTVHPLAGQGLNLGLADADCLAQVIARAVENGADIGSPTALQPYAQERYMENHKMMAVFDKLHKLYSTDNQAVVALRSTGVEVLNELDTVKAALMLNAGARKKTKNGGGS</sequence>
<evidence type="ECO:0000256" key="5">
    <source>
        <dbReference type="ARBA" id="ARBA00022792"/>
    </source>
</evidence>
<keyword evidence="5" id="KW-0999">Mitochondrion inner membrane</keyword>
<evidence type="ECO:0000256" key="6">
    <source>
        <dbReference type="ARBA" id="ARBA00022827"/>
    </source>
</evidence>
<evidence type="ECO:0000259" key="11">
    <source>
        <dbReference type="Pfam" id="PF01494"/>
    </source>
</evidence>
<dbReference type="GO" id="GO:0071949">
    <property type="term" value="F:FAD binding"/>
    <property type="evidence" value="ECO:0007669"/>
    <property type="project" value="InterPro"/>
</dbReference>
<dbReference type="Gene3D" id="3.50.50.60">
    <property type="entry name" value="FAD/NAD(P)-binding domain"/>
    <property type="match status" value="2"/>
</dbReference>
<feature type="domain" description="FAD-binding" evidence="11">
    <location>
        <begin position="371"/>
        <end position="444"/>
    </location>
</feature>
<keyword evidence="4" id="KW-0831">Ubiquinone biosynthesis</keyword>
<keyword evidence="7" id="KW-0560">Oxidoreductase</keyword>
<evidence type="ECO:0000256" key="10">
    <source>
        <dbReference type="ARBA" id="ARBA00023136"/>
    </source>
</evidence>
<dbReference type="HAMAP" id="MF_03193">
    <property type="entry name" value="COQ6_monooxygenase"/>
    <property type="match status" value="1"/>
</dbReference>